<sequence>MKTGLYFTLSLDPRSDAGHLEVTTVYLAEDSTDMMYTARLLGDRCRLGHAVFMWASYLNGSHEMSFSF</sequence>
<gene>
    <name evidence="1" type="ORF">METZ01_LOCUS103588</name>
</gene>
<dbReference type="EMBL" id="UINC01011502">
    <property type="protein sequence ID" value="SVA50734.1"/>
    <property type="molecule type" value="Genomic_DNA"/>
</dbReference>
<proteinExistence type="predicted"/>
<accession>A0A381WE41</accession>
<dbReference type="AlphaFoldDB" id="A0A381WE41"/>
<organism evidence="1">
    <name type="scientific">marine metagenome</name>
    <dbReference type="NCBI Taxonomy" id="408172"/>
    <lineage>
        <taxon>unclassified sequences</taxon>
        <taxon>metagenomes</taxon>
        <taxon>ecological metagenomes</taxon>
    </lineage>
</organism>
<evidence type="ECO:0000313" key="1">
    <source>
        <dbReference type="EMBL" id="SVA50734.1"/>
    </source>
</evidence>
<protein>
    <submittedName>
        <fullName evidence="1">Uncharacterized protein</fullName>
    </submittedName>
</protein>
<reference evidence="1" key="1">
    <citation type="submission" date="2018-05" db="EMBL/GenBank/DDBJ databases">
        <authorList>
            <person name="Lanie J.A."/>
            <person name="Ng W.-L."/>
            <person name="Kazmierczak K.M."/>
            <person name="Andrzejewski T.M."/>
            <person name="Davidsen T.M."/>
            <person name="Wayne K.J."/>
            <person name="Tettelin H."/>
            <person name="Glass J.I."/>
            <person name="Rusch D."/>
            <person name="Podicherti R."/>
            <person name="Tsui H.-C.T."/>
            <person name="Winkler M.E."/>
        </authorList>
    </citation>
    <scope>NUCLEOTIDE SEQUENCE</scope>
</reference>
<name>A0A381WE41_9ZZZZ</name>